<name>A0A8J7W4H1_9FIRM</name>
<organism evidence="1 2">
    <name type="scientific">Sinanaerobacter chloroacetimidivorans</name>
    <dbReference type="NCBI Taxonomy" id="2818044"/>
    <lineage>
        <taxon>Bacteria</taxon>
        <taxon>Bacillati</taxon>
        <taxon>Bacillota</taxon>
        <taxon>Clostridia</taxon>
        <taxon>Peptostreptococcales</taxon>
        <taxon>Anaerovoracaceae</taxon>
        <taxon>Sinanaerobacter</taxon>
    </lineage>
</organism>
<sequence>MTPIQKIALAEKYRSMFEKQAKENKQVAADKMNNTFSENLPKTIDNPIDTRKELAKIAGVSDRTYDKGRKILESNNEVVKQEVLTGKKSIDAAYKEINPPKPTSNPKQLVQVKETARICTCCDSEKPIVDFFGDDKVCKDCKRKSLDTQQESQGGGAFKNVATGELIKSNTIGLDEDILAEIKTEKNAFDYVVPEREIEWKFASLNNI</sequence>
<gene>
    <name evidence="1" type="ORF">KCX82_14140</name>
</gene>
<protein>
    <submittedName>
        <fullName evidence="1">Uncharacterized protein</fullName>
    </submittedName>
</protein>
<dbReference type="AlphaFoldDB" id="A0A8J7W4H1"/>
<accession>A0A8J7W4H1</accession>
<evidence type="ECO:0000313" key="1">
    <source>
        <dbReference type="EMBL" id="MBR0599025.1"/>
    </source>
</evidence>
<proteinExistence type="predicted"/>
<comment type="caution">
    <text evidence="1">The sequence shown here is derived from an EMBL/GenBank/DDBJ whole genome shotgun (WGS) entry which is preliminary data.</text>
</comment>
<keyword evidence="2" id="KW-1185">Reference proteome</keyword>
<dbReference type="EMBL" id="JAGSND010000010">
    <property type="protein sequence ID" value="MBR0599025.1"/>
    <property type="molecule type" value="Genomic_DNA"/>
</dbReference>
<reference evidence="1" key="1">
    <citation type="submission" date="2021-04" db="EMBL/GenBank/DDBJ databases">
        <title>Sinoanaerobacter chloroacetimidivorans sp. nov., an obligate anaerobic bacterium isolated from anaerobic sludge.</title>
        <authorList>
            <person name="Bao Y."/>
        </authorList>
    </citation>
    <scope>NUCLEOTIDE SEQUENCE</scope>
    <source>
        <strain evidence="1">BAD-6</strain>
    </source>
</reference>
<evidence type="ECO:0000313" key="2">
    <source>
        <dbReference type="Proteomes" id="UP000675664"/>
    </source>
</evidence>
<dbReference type="Proteomes" id="UP000675664">
    <property type="component" value="Unassembled WGS sequence"/>
</dbReference>
<reference evidence="1" key="2">
    <citation type="submission" date="2021-04" db="EMBL/GenBank/DDBJ databases">
        <authorList>
            <person name="Liu J."/>
        </authorList>
    </citation>
    <scope>NUCLEOTIDE SEQUENCE</scope>
    <source>
        <strain evidence="1">BAD-6</strain>
    </source>
</reference>